<dbReference type="SUPFAM" id="SSF47473">
    <property type="entry name" value="EF-hand"/>
    <property type="match status" value="1"/>
</dbReference>
<dbReference type="InterPro" id="IPR018247">
    <property type="entry name" value="EF_Hand_1_Ca_BS"/>
</dbReference>
<feature type="compositionally biased region" description="Acidic residues" evidence="10">
    <location>
        <begin position="193"/>
        <end position="205"/>
    </location>
</feature>
<dbReference type="Ensembl" id="ENSCSET00000014982.1">
    <property type="protein sequence ID" value="ENSCSEP00000014806.1"/>
    <property type="gene ID" value="ENSCSEG00000009518.1"/>
</dbReference>
<comment type="subcellular location">
    <subcellularLocation>
        <location evidence="1">Secreted</location>
        <location evidence="1">Extracellular space</location>
        <location evidence="1">Extracellular matrix</location>
    </subcellularLocation>
</comment>
<feature type="compositionally biased region" description="Basic and acidic residues" evidence="10">
    <location>
        <begin position="141"/>
        <end position="186"/>
    </location>
</feature>
<proteinExistence type="inferred from homology"/>
<feature type="signal peptide" evidence="11">
    <location>
        <begin position="1"/>
        <end position="21"/>
    </location>
</feature>
<reference evidence="14" key="2">
    <citation type="submission" date="2025-08" db="UniProtKB">
        <authorList>
            <consortium name="Ensembl"/>
        </authorList>
    </citation>
    <scope>IDENTIFICATION</scope>
</reference>
<dbReference type="SUPFAM" id="SSF100895">
    <property type="entry name" value="Kazal-type serine protease inhibitors"/>
    <property type="match status" value="1"/>
</dbReference>
<feature type="compositionally biased region" description="Basic and acidic residues" evidence="10">
    <location>
        <begin position="101"/>
        <end position="117"/>
    </location>
</feature>
<feature type="compositionally biased region" description="Basic and acidic residues" evidence="10">
    <location>
        <begin position="74"/>
        <end position="89"/>
    </location>
</feature>
<feature type="region of interest" description="Disordered" evidence="10">
    <location>
        <begin position="65"/>
        <end position="366"/>
    </location>
</feature>
<dbReference type="PROSITE" id="PS00018">
    <property type="entry name" value="EF_HAND_1"/>
    <property type="match status" value="1"/>
</dbReference>
<reference evidence="14 15" key="1">
    <citation type="journal article" date="2014" name="Nat. Genet.">
        <title>Whole-genome sequence of a flatfish provides insights into ZW sex chromosome evolution and adaptation to a benthic lifestyle.</title>
        <authorList>
            <person name="Chen S."/>
            <person name="Zhang G."/>
            <person name="Shao C."/>
            <person name="Huang Q."/>
            <person name="Liu G."/>
            <person name="Zhang P."/>
            <person name="Song W."/>
            <person name="An N."/>
            <person name="Chalopin D."/>
            <person name="Volff J.N."/>
            <person name="Hong Y."/>
            <person name="Li Q."/>
            <person name="Sha Z."/>
            <person name="Zhou H."/>
            <person name="Xie M."/>
            <person name="Yu Q."/>
            <person name="Liu Y."/>
            <person name="Xiang H."/>
            <person name="Wang N."/>
            <person name="Wu K."/>
            <person name="Yang C."/>
            <person name="Zhou Q."/>
            <person name="Liao X."/>
            <person name="Yang L."/>
            <person name="Hu Q."/>
            <person name="Zhang J."/>
            <person name="Meng L."/>
            <person name="Jin L."/>
            <person name="Tian Y."/>
            <person name="Lian J."/>
            <person name="Yang J."/>
            <person name="Miao G."/>
            <person name="Liu S."/>
            <person name="Liang Z."/>
            <person name="Yan F."/>
            <person name="Li Y."/>
            <person name="Sun B."/>
            <person name="Zhang H."/>
            <person name="Zhang J."/>
            <person name="Zhu Y."/>
            <person name="Du M."/>
            <person name="Zhao Y."/>
            <person name="Schartl M."/>
            <person name="Tang Q."/>
            <person name="Wang J."/>
        </authorList>
    </citation>
    <scope>NUCLEOTIDE SEQUENCE</scope>
</reference>
<dbReference type="Proteomes" id="UP000265120">
    <property type="component" value="Chromosome 9"/>
</dbReference>
<dbReference type="InterPro" id="IPR003645">
    <property type="entry name" value="Fol_N"/>
</dbReference>
<evidence type="ECO:0000259" key="13">
    <source>
        <dbReference type="PROSITE" id="PS51465"/>
    </source>
</evidence>
<evidence type="ECO:0000259" key="12">
    <source>
        <dbReference type="PROSITE" id="PS50222"/>
    </source>
</evidence>
<dbReference type="OMA" id="YESQHDI"/>
<sequence length="636" mass="72300">MRTCVFFLCLLAVTLVPPVESRSRGKHHRRHGISHTAKPKDDVLEETNQLQVLPTLDTFEIRSQDQEEVEAETNDQKGAFDDSEKREEDSAVLLSEEELIDLIKTEAEEEAMEGRGLEEEEAGEENDKMKPDSVQISPKVGADRKKEAGTKMILKEATDERKEKVEEKKEEKMSKDNKEKMADREVQMFLLTDDTEGSTDPDTMVDLDTAADGGILESVRLKAAKTSLPSDDDDDDDDDDDVQTAFKAEDYEKNIQGTEESDEDRLQGNNDKNSRQIQRSLDQDIIPEDESLLAGKNNKMIHGSLNKETKRKQKKSKRSKKHSPQREEVQPGQELSKGDSQEPENSSSDNTVHKAKRRKMGKRGSLVGINPVQIRATVELYPNLKPTLTGGTQVHQPEGQPDPCEGFRCKRGKTCKLDANNEPGCVCQETSECPSTVNDFDRVCGTDNKTYDTSCALFATKCNLEGTKRGSKLYLDYTGPCKFIPPCRDTELAQFPLRMRDWLKNVLLQLFENDSTSPGFLTAKQRSRVKKIFESDRRLHAGDHSLELLAHDFEKNYNMYIYPVHWQFAQLDQHPSDRYLSVSELAPLRVPLVPMEHCTSRFFQQCDVDKDKQVSFKEWISCFGIKNDDMDQNLLF</sequence>
<dbReference type="InterPro" id="IPR001999">
    <property type="entry name" value="Osteonectin_CS"/>
</dbReference>
<keyword evidence="7" id="KW-0106">Calcium</keyword>
<dbReference type="GO" id="GO:0050840">
    <property type="term" value="F:extracellular matrix binding"/>
    <property type="evidence" value="ECO:0007669"/>
    <property type="project" value="TreeGrafter"/>
</dbReference>
<evidence type="ECO:0000313" key="14">
    <source>
        <dbReference type="Ensembl" id="ENSCSEP00000014806.1"/>
    </source>
</evidence>
<evidence type="ECO:0000256" key="7">
    <source>
        <dbReference type="ARBA" id="ARBA00022837"/>
    </source>
</evidence>
<evidence type="ECO:0000256" key="1">
    <source>
        <dbReference type="ARBA" id="ARBA00004498"/>
    </source>
</evidence>
<dbReference type="Pfam" id="PF00050">
    <property type="entry name" value="Kazal_1"/>
    <property type="match status" value="1"/>
</dbReference>
<dbReference type="InterPro" id="IPR019577">
    <property type="entry name" value="SPARC/Testican_Ca-bd-dom"/>
</dbReference>
<evidence type="ECO:0000256" key="2">
    <source>
        <dbReference type="ARBA" id="ARBA00006404"/>
    </source>
</evidence>
<dbReference type="PANTHER" id="PTHR13866">
    <property type="entry name" value="SPARC OSTEONECTIN"/>
    <property type="match status" value="1"/>
</dbReference>
<keyword evidence="9" id="KW-0325">Glycoprotein</keyword>
<dbReference type="Gene3D" id="1.10.238.10">
    <property type="entry name" value="EF-hand"/>
    <property type="match status" value="1"/>
</dbReference>
<feature type="domain" description="EF-hand" evidence="12">
    <location>
        <begin position="594"/>
        <end position="629"/>
    </location>
</feature>
<keyword evidence="6 11" id="KW-0732">Signal</keyword>
<evidence type="ECO:0000256" key="5">
    <source>
        <dbReference type="ARBA" id="ARBA00022723"/>
    </source>
</evidence>
<keyword evidence="3" id="KW-0964">Secreted</keyword>
<keyword evidence="5" id="KW-0479">Metal-binding</keyword>
<dbReference type="Gene3D" id="3.30.60.30">
    <property type="match status" value="1"/>
</dbReference>
<dbReference type="InParanoid" id="A0A3P8VNF1"/>
<dbReference type="InterPro" id="IPR036058">
    <property type="entry name" value="Kazal_dom_sf"/>
</dbReference>
<dbReference type="PANTHER" id="PTHR13866:SF25">
    <property type="entry name" value="SPARC-LIKE 1"/>
    <property type="match status" value="1"/>
</dbReference>
<evidence type="ECO:0000256" key="11">
    <source>
        <dbReference type="SAM" id="SignalP"/>
    </source>
</evidence>
<dbReference type="GO" id="GO:0005509">
    <property type="term" value="F:calcium ion binding"/>
    <property type="evidence" value="ECO:0007669"/>
    <property type="project" value="InterPro"/>
</dbReference>
<reference evidence="14" key="3">
    <citation type="submission" date="2025-09" db="UniProtKB">
        <authorList>
            <consortium name="Ensembl"/>
        </authorList>
    </citation>
    <scope>IDENTIFICATION</scope>
</reference>
<feature type="compositionally biased region" description="Basic residues" evidence="10">
    <location>
        <begin position="24"/>
        <end position="33"/>
    </location>
</feature>
<dbReference type="SMART" id="SM00280">
    <property type="entry name" value="KAZAL"/>
    <property type="match status" value="1"/>
</dbReference>
<evidence type="ECO:0000256" key="4">
    <source>
        <dbReference type="ARBA" id="ARBA00022530"/>
    </source>
</evidence>
<dbReference type="GO" id="GO:0005615">
    <property type="term" value="C:extracellular space"/>
    <property type="evidence" value="ECO:0007669"/>
    <property type="project" value="InterPro"/>
</dbReference>
<protein>
    <submittedName>
        <fullName evidence="14">SPARC-like protein 1</fullName>
    </submittedName>
</protein>
<feature type="compositionally biased region" description="Polar residues" evidence="10">
    <location>
        <begin position="267"/>
        <end position="280"/>
    </location>
</feature>
<name>A0A3P8VNF1_CYNSE</name>
<dbReference type="STRING" id="244447.ENSCSEP00000014806"/>
<evidence type="ECO:0000256" key="10">
    <source>
        <dbReference type="SAM" id="MobiDB-lite"/>
    </source>
</evidence>
<feature type="compositionally biased region" description="Acidic residues" evidence="10">
    <location>
        <begin position="230"/>
        <end position="242"/>
    </location>
</feature>
<feature type="region of interest" description="Disordered" evidence="10">
    <location>
        <begin position="21"/>
        <end position="43"/>
    </location>
</feature>
<evidence type="ECO:0000256" key="3">
    <source>
        <dbReference type="ARBA" id="ARBA00022525"/>
    </source>
</evidence>
<evidence type="ECO:0000313" key="15">
    <source>
        <dbReference type="Proteomes" id="UP000265120"/>
    </source>
</evidence>
<organism evidence="14 15">
    <name type="scientific">Cynoglossus semilaevis</name>
    <name type="common">Tongue sole</name>
    <dbReference type="NCBI Taxonomy" id="244447"/>
    <lineage>
        <taxon>Eukaryota</taxon>
        <taxon>Metazoa</taxon>
        <taxon>Chordata</taxon>
        <taxon>Craniata</taxon>
        <taxon>Vertebrata</taxon>
        <taxon>Euteleostomi</taxon>
        <taxon>Actinopterygii</taxon>
        <taxon>Neopterygii</taxon>
        <taxon>Teleostei</taxon>
        <taxon>Neoteleostei</taxon>
        <taxon>Acanthomorphata</taxon>
        <taxon>Carangaria</taxon>
        <taxon>Pleuronectiformes</taxon>
        <taxon>Pleuronectoidei</taxon>
        <taxon>Cynoglossidae</taxon>
        <taxon>Cynoglossinae</taxon>
        <taxon>Cynoglossus</taxon>
    </lineage>
</organism>
<dbReference type="KEGG" id="csem:103383836"/>
<dbReference type="FunFam" id="1.10.238.10:FF:000068">
    <property type="entry name" value="SPARC isoform 1"/>
    <property type="match status" value="1"/>
</dbReference>
<accession>A0A3P8VNF1</accession>
<dbReference type="InterPro" id="IPR015369">
    <property type="entry name" value="Follistatin/Osteonectin_EGF"/>
</dbReference>
<dbReference type="PROSITE" id="PS51465">
    <property type="entry name" value="KAZAL_2"/>
    <property type="match status" value="1"/>
</dbReference>
<dbReference type="GeneID" id="103383836"/>
<dbReference type="InterPro" id="IPR002350">
    <property type="entry name" value="Kazal_dom"/>
</dbReference>
<dbReference type="PROSITE" id="PS50222">
    <property type="entry name" value="EF_HAND_2"/>
    <property type="match status" value="1"/>
</dbReference>
<dbReference type="SMART" id="SM00274">
    <property type="entry name" value="FOLN"/>
    <property type="match status" value="1"/>
</dbReference>
<feature type="chain" id="PRO_5018229086" evidence="11">
    <location>
        <begin position="22"/>
        <end position="636"/>
    </location>
</feature>
<comment type="similarity">
    <text evidence="2">Belongs to the SPARC family.</text>
</comment>
<dbReference type="GeneTree" id="ENSGT00510000046787"/>
<dbReference type="Pfam" id="PF09289">
    <property type="entry name" value="FOLN"/>
    <property type="match status" value="1"/>
</dbReference>
<evidence type="ECO:0000256" key="8">
    <source>
        <dbReference type="ARBA" id="ARBA00023157"/>
    </source>
</evidence>
<dbReference type="PROSITE" id="PS00613">
    <property type="entry name" value="OSTEONECTIN_2"/>
    <property type="match status" value="1"/>
</dbReference>
<evidence type="ECO:0000256" key="6">
    <source>
        <dbReference type="ARBA" id="ARBA00022729"/>
    </source>
</evidence>
<dbReference type="OrthoDB" id="9972865at2759"/>
<feature type="domain" description="Kazal-like" evidence="13">
    <location>
        <begin position="426"/>
        <end position="483"/>
    </location>
</feature>
<dbReference type="FunFam" id="3.30.60.30:FF:000004">
    <property type="entry name" value="SPARC isoform 1"/>
    <property type="match status" value="1"/>
</dbReference>
<keyword evidence="8" id="KW-1015">Disulfide bond</keyword>
<feature type="compositionally biased region" description="Basic residues" evidence="10">
    <location>
        <begin position="353"/>
        <end position="362"/>
    </location>
</feature>
<dbReference type="GO" id="GO:0005518">
    <property type="term" value="F:collagen binding"/>
    <property type="evidence" value="ECO:0007669"/>
    <property type="project" value="TreeGrafter"/>
</dbReference>
<keyword evidence="4" id="KW-0272">Extracellular matrix</keyword>
<dbReference type="RefSeq" id="XP_008315370.1">
    <property type="nucleotide sequence ID" value="XM_008317148.3"/>
</dbReference>
<dbReference type="Pfam" id="PF10591">
    <property type="entry name" value="SPARC_Ca_bdg"/>
    <property type="match status" value="1"/>
</dbReference>
<dbReference type="InterPro" id="IPR002048">
    <property type="entry name" value="EF_hand_dom"/>
</dbReference>
<dbReference type="AlphaFoldDB" id="A0A3P8VNF1"/>
<keyword evidence="15" id="KW-1185">Reference proteome</keyword>
<feature type="compositionally biased region" description="Basic residues" evidence="10">
    <location>
        <begin position="309"/>
        <end position="323"/>
    </location>
</feature>
<evidence type="ECO:0000256" key="9">
    <source>
        <dbReference type="ARBA" id="ARBA00023180"/>
    </source>
</evidence>
<dbReference type="InterPro" id="IPR011992">
    <property type="entry name" value="EF-hand-dom_pair"/>
</dbReference>
<dbReference type="SUPFAM" id="SSF57196">
    <property type="entry name" value="EGF/Laminin"/>
    <property type="match status" value="1"/>
</dbReference>